<keyword evidence="1" id="KW-0732">Signal</keyword>
<proteinExistence type="predicted"/>
<dbReference type="OrthoDB" id="1438537at2"/>
<reference evidence="2" key="1">
    <citation type="journal article" date="2014" name="Int. J. Syst. Evol. Microbiol.">
        <title>Complete genome of a new Firmicutes species belonging to the dominant human colonic microbiota ('Ruminococcus bicirculans') reveals two chromosomes and a selective capacity to utilize plant glucans.</title>
        <authorList>
            <consortium name="NISC Comparative Sequencing Program"/>
            <person name="Wegmann U."/>
            <person name="Louis P."/>
            <person name="Goesmann A."/>
            <person name="Henrissat B."/>
            <person name="Duncan S.H."/>
            <person name="Flint H.J."/>
        </authorList>
    </citation>
    <scope>NUCLEOTIDE SEQUENCE</scope>
    <source>
        <strain evidence="2">CGMCC 1.12707</strain>
    </source>
</reference>
<evidence type="ECO:0000313" key="5">
    <source>
        <dbReference type="Proteomes" id="UP000650994"/>
    </source>
</evidence>
<dbReference type="RefSeq" id="WP_072930388.1">
    <property type="nucleotide sequence ID" value="NZ_BMFL01000032.1"/>
</dbReference>
<evidence type="ECO:0008006" key="6">
    <source>
        <dbReference type="Google" id="ProtNLM"/>
    </source>
</evidence>
<dbReference type="Proteomes" id="UP000650994">
    <property type="component" value="Unassembled WGS sequence"/>
</dbReference>
<evidence type="ECO:0000313" key="4">
    <source>
        <dbReference type="Proteomes" id="UP000184120"/>
    </source>
</evidence>
<organism evidence="3 4">
    <name type="scientific">Chishuiella changwenlii</name>
    <dbReference type="NCBI Taxonomy" id="1434701"/>
    <lineage>
        <taxon>Bacteria</taxon>
        <taxon>Pseudomonadati</taxon>
        <taxon>Bacteroidota</taxon>
        <taxon>Flavobacteriia</taxon>
        <taxon>Flavobacteriales</taxon>
        <taxon>Weeksellaceae</taxon>
        <taxon>Chishuiella</taxon>
    </lineage>
</organism>
<accession>A0A1M6VRS2</accession>
<reference evidence="5" key="4">
    <citation type="journal article" date="2019" name="Int. J. Syst. Evol. Microbiol.">
        <title>The Global Catalogue of Microorganisms (GCM) 10K type strain sequencing project: providing services to taxonomists for standard genome sequencing and annotation.</title>
        <authorList>
            <consortium name="The Broad Institute Genomics Platform"/>
            <consortium name="The Broad Institute Genome Sequencing Center for Infectious Disease"/>
            <person name="Wu L."/>
            <person name="Ma J."/>
        </authorList>
    </citation>
    <scope>NUCLEOTIDE SEQUENCE [LARGE SCALE GENOMIC DNA]</scope>
    <source>
        <strain evidence="5">CGMCC 1.12707</strain>
    </source>
</reference>
<dbReference type="AlphaFoldDB" id="A0A1M6VRS2"/>
<dbReference type="EMBL" id="BMFL01000032">
    <property type="protein sequence ID" value="GGF11113.1"/>
    <property type="molecule type" value="Genomic_DNA"/>
</dbReference>
<feature type="chain" id="PRO_5012387185" description="Secreted protein" evidence="1">
    <location>
        <begin position="22"/>
        <end position="171"/>
    </location>
</feature>
<sequence>MKFKFLVIIAFVLVAITNAQSSLIGAESFSVNLPAGYSRAVGTNDYATVQWQNEEMHSYGFVIIENLDELKISNVSSDLQSYMDICIANYSGFPQFKSFAPKLFKNKKGQENFQKQISYYNEELESTVYLQFNVFKSKNFIYQVVNFGNEDFLKVSKENTDYIINNIVIPQ</sequence>
<evidence type="ECO:0000313" key="3">
    <source>
        <dbReference type="EMBL" id="SHK84233.1"/>
    </source>
</evidence>
<reference evidence="2" key="5">
    <citation type="submission" date="2024-05" db="EMBL/GenBank/DDBJ databases">
        <authorList>
            <person name="Sun Q."/>
            <person name="Zhou Y."/>
        </authorList>
    </citation>
    <scope>NUCLEOTIDE SEQUENCE</scope>
    <source>
        <strain evidence="2">CGMCC 1.12707</strain>
    </source>
</reference>
<gene>
    <name evidence="2" type="ORF">GCM10010984_30240</name>
    <name evidence="3" type="ORF">SAMN05443634_10414</name>
</gene>
<name>A0A1M6VRS2_9FLAO</name>
<dbReference type="EMBL" id="FRBH01000004">
    <property type="protein sequence ID" value="SHK84233.1"/>
    <property type="molecule type" value="Genomic_DNA"/>
</dbReference>
<reference evidence="4" key="3">
    <citation type="submission" date="2016-11" db="EMBL/GenBank/DDBJ databases">
        <authorList>
            <person name="Varghese N."/>
            <person name="Submissions S."/>
        </authorList>
    </citation>
    <scope>NUCLEOTIDE SEQUENCE [LARGE SCALE GENOMIC DNA]</scope>
    <source>
        <strain evidence="4">DSM 27989</strain>
    </source>
</reference>
<protein>
    <recommendedName>
        <fullName evidence="6">Secreted protein</fullName>
    </recommendedName>
</protein>
<reference evidence="3" key="2">
    <citation type="submission" date="2016-11" db="EMBL/GenBank/DDBJ databases">
        <authorList>
            <person name="Jaros S."/>
            <person name="Januszkiewicz K."/>
            <person name="Wedrychowicz H."/>
        </authorList>
    </citation>
    <scope>NUCLEOTIDE SEQUENCE [LARGE SCALE GENOMIC DNA]</scope>
    <source>
        <strain evidence="3">DSM 27989</strain>
    </source>
</reference>
<keyword evidence="5" id="KW-1185">Reference proteome</keyword>
<evidence type="ECO:0000313" key="2">
    <source>
        <dbReference type="EMBL" id="GGF11113.1"/>
    </source>
</evidence>
<dbReference type="STRING" id="1434701.SAMN05443634_10414"/>
<dbReference type="Proteomes" id="UP000184120">
    <property type="component" value="Unassembled WGS sequence"/>
</dbReference>
<feature type="signal peptide" evidence="1">
    <location>
        <begin position="1"/>
        <end position="21"/>
    </location>
</feature>
<evidence type="ECO:0000256" key="1">
    <source>
        <dbReference type="SAM" id="SignalP"/>
    </source>
</evidence>